<name>A0ABT8D061_9FLAO</name>
<sequence length="67" mass="7703">MYSFLYPASAPARLLLHQWLNNNNPSESSSSLPIAIGSSRKRIQSPNISFSFLFINELRQVTVWFMK</sequence>
<dbReference type="Proteomes" id="UP001242368">
    <property type="component" value="Unassembled WGS sequence"/>
</dbReference>
<evidence type="ECO:0000313" key="2">
    <source>
        <dbReference type="Proteomes" id="UP001242368"/>
    </source>
</evidence>
<keyword evidence="2" id="KW-1185">Reference proteome</keyword>
<dbReference type="RefSeq" id="WP_290365412.1">
    <property type="nucleotide sequence ID" value="NZ_JAUFQU010000077.1"/>
</dbReference>
<dbReference type="EMBL" id="JAUFQU010000077">
    <property type="protein sequence ID" value="MDN3710179.1"/>
    <property type="molecule type" value="Genomic_DNA"/>
</dbReference>
<evidence type="ECO:0000313" key="1">
    <source>
        <dbReference type="EMBL" id="MDN3710179.1"/>
    </source>
</evidence>
<proteinExistence type="predicted"/>
<accession>A0ABT8D061</accession>
<gene>
    <name evidence="1" type="ORF">QW060_25225</name>
</gene>
<reference evidence="2" key="1">
    <citation type="journal article" date="2019" name="Int. J. Syst. Evol. Microbiol.">
        <title>The Global Catalogue of Microorganisms (GCM) 10K type strain sequencing project: providing services to taxonomists for standard genome sequencing and annotation.</title>
        <authorList>
            <consortium name="The Broad Institute Genomics Platform"/>
            <consortium name="The Broad Institute Genome Sequencing Center for Infectious Disease"/>
            <person name="Wu L."/>
            <person name="Ma J."/>
        </authorList>
    </citation>
    <scope>NUCLEOTIDE SEQUENCE [LARGE SCALE GENOMIC DNA]</scope>
    <source>
        <strain evidence="2">CECT 7184</strain>
    </source>
</reference>
<organism evidence="1 2">
    <name type="scientific">Paenimyroides ceti</name>
    <dbReference type="NCBI Taxonomy" id="395087"/>
    <lineage>
        <taxon>Bacteria</taxon>
        <taxon>Pseudomonadati</taxon>
        <taxon>Bacteroidota</taxon>
        <taxon>Flavobacteriia</taxon>
        <taxon>Flavobacteriales</taxon>
        <taxon>Flavobacteriaceae</taxon>
        <taxon>Paenimyroides</taxon>
    </lineage>
</organism>
<comment type="caution">
    <text evidence="1">The sequence shown here is derived from an EMBL/GenBank/DDBJ whole genome shotgun (WGS) entry which is preliminary data.</text>
</comment>
<protein>
    <submittedName>
        <fullName evidence="1">Uncharacterized protein</fullName>
    </submittedName>
</protein>